<proteinExistence type="predicted"/>
<gene>
    <name evidence="1" type="ORF">QJS10_CPA02g01388</name>
</gene>
<evidence type="ECO:0000313" key="1">
    <source>
        <dbReference type="EMBL" id="KAK1323629.1"/>
    </source>
</evidence>
<protein>
    <submittedName>
        <fullName evidence="1">Uncharacterized protein</fullName>
    </submittedName>
</protein>
<name>A0AAV9FD59_ACOCL</name>
<accession>A0AAV9FD59</accession>
<reference evidence="1" key="1">
    <citation type="journal article" date="2023" name="Nat. Commun.">
        <title>Diploid and tetraploid genomes of Acorus and the evolution of monocots.</title>
        <authorList>
            <person name="Ma L."/>
            <person name="Liu K.W."/>
            <person name="Li Z."/>
            <person name="Hsiao Y.Y."/>
            <person name="Qi Y."/>
            <person name="Fu T."/>
            <person name="Tang G.D."/>
            <person name="Zhang D."/>
            <person name="Sun W.H."/>
            <person name="Liu D.K."/>
            <person name="Li Y."/>
            <person name="Chen G.Z."/>
            <person name="Liu X.D."/>
            <person name="Liao X.Y."/>
            <person name="Jiang Y.T."/>
            <person name="Yu X."/>
            <person name="Hao Y."/>
            <person name="Huang J."/>
            <person name="Zhao X.W."/>
            <person name="Ke S."/>
            <person name="Chen Y.Y."/>
            <person name="Wu W.L."/>
            <person name="Hsu J.L."/>
            <person name="Lin Y.F."/>
            <person name="Huang M.D."/>
            <person name="Li C.Y."/>
            <person name="Huang L."/>
            <person name="Wang Z.W."/>
            <person name="Zhao X."/>
            <person name="Zhong W.Y."/>
            <person name="Peng D.H."/>
            <person name="Ahmad S."/>
            <person name="Lan S."/>
            <person name="Zhang J.S."/>
            <person name="Tsai W.C."/>
            <person name="Van de Peer Y."/>
            <person name="Liu Z.J."/>
        </authorList>
    </citation>
    <scope>NUCLEOTIDE SEQUENCE</scope>
    <source>
        <strain evidence="1">CP</strain>
    </source>
</reference>
<keyword evidence="2" id="KW-1185">Reference proteome</keyword>
<dbReference type="AlphaFoldDB" id="A0AAV9FD59"/>
<dbReference type="EMBL" id="JAUJYO010000002">
    <property type="protein sequence ID" value="KAK1323629.1"/>
    <property type="molecule type" value="Genomic_DNA"/>
</dbReference>
<reference evidence="1" key="2">
    <citation type="submission" date="2023-06" db="EMBL/GenBank/DDBJ databases">
        <authorList>
            <person name="Ma L."/>
            <person name="Liu K.-W."/>
            <person name="Li Z."/>
            <person name="Hsiao Y.-Y."/>
            <person name="Qi Y."/>
            <person name="Fu T."/>
            <person name="Tang G."/>
            <person name="Zhang D."/>
            <person name="Sun W.-H."/>
            <person name="Liu D.-K."/>
            <person name="Li Y."/>
            <person name="Chen G.-Z."/>
            <person name="Liu X.-D."/>
            <person name="Liao X.-Y."/>
            <person name="Jiang Y.-T."/>
            <person name="Yu X."/>
            <person name="Hao Y."/>
            <person name="Huang J."/>
            <person name="Zhao X.-W."/>
            <person name="Ke S."/>
            <person name="Chen Y.-Y."/>
            <person name="Wu W.-L."/>
            <person name="Hsu J.-L."/>
            <person name="Lin Y.-F."/>
            <person name="Huang M.-D."/>
            <person name="Li C.-Y."/>
            <person name="Huang L."/>
            <person name="Wang Z.-W."/>
            <person name="Zhao X."/>
            <person name="Zhong W.-Y."/>
            <person name="Peng D.-H."/>
            <person name="Ahmad S."/>
            <person name="Lan S."/>
            <person name="Zhang J.-S."/>
            <person name="Tsai W.-C."/>
            <person name="Van De Peer Y."/>
            <person name="Liu Z.-J."/>
        </authorList>
    </citation>
    <scope>NUCLEOTIDE SEQUENCE</scope>
    <source>
        <strain evidence="1">CP</strain>
        <tissue evidence="1">Leaves</tissue>
    </source>
</reference>
<dbReference type="Proteomes" id="UP001180020">
    <property type="component" value="Unassembled WGS sequence"/>
</dbReference>
<evidence type="ECO:0000313" key="2">
    <source>
        <dbReference type="Proteomes" id="UP001180020"/>
    </source>
</evidence>
<comment type="caution">
    <text evidence="1">The sequence shown here is derived from an EMBL/GenBank/DDBJ whole genome shotgun (WGS) entry which is preliminary data.</text>
</comment>
<sequence length="58" mass="6555">MRSPLLEIDALLDEARSMLTRTTRRGGESTEKDRHRRVDLSVVILSLSVAIFSNPRST</sequence>
<organism evidence="1 2">
    <name type="scientific">Acorus calamus</name>
    <name type="common">Sweet flag</name>
    <dbReference type="NCBI Taxonomy" id="4465"/>
    <lineage>
        <taxon>Eukaryota</taxon>
        <taxon>Viridiplantae</taxon>
        <taxon>Streptophyta</taxon>
        <taxon>Embryophyta</taxon>
        <taxon>Tracheophyta</taxon>
        <taxon>Spermatophyta</taxon>
        <taxon>Magnoliopsida</taxon>
        <taxon>Liliopsida</taxon>
        <taxon>Acoraceae</taxon>
        <taxon>Acorus</taxon>
    </lineage>
</organism>